<feature type="domain" description="Sulfatase N-terminal" evidence="5">
    <location>
        <begin position="34"/>
        <end position="341"/>
    </location>
</feature>
<dbReference type="GO" id="GO:0004065">
    <property type="term" value="F:arylsulfatase activity"/>
    <property type="evidence" value="ECO:0007669"/>
    <property type="project" value="TreeGrafter"/>
</dbReference>
<dbReference type="SUPFAM" id="SSF53649">
    <property type="entry name" value="Alkaline phosphatase-like"/>
    <property type="match status" value="1"/>
</dbReference>
<accession>A0A3G2LBV8</accession>
<gene>
    <name evidence="6" type="ORF">D1013_08655</name>
</gene>
<proteinExistence type="inferred from homology"/>
<dbReference type="InterPro" id="IPR017850">
    <property type="entry name" value="Alkaline_phosphatase_core_sf"/>
</dbReference>
<dbReference type="PANTHER" id="PTHR42693">
    <property type="entry name" value="ARYLSULFATASE FAMILY MEMBER"/>
    <property type="match status" value="1"/>
</dbReference>
<dbReference type="PROSITE" id="PS51257">
    <property type="entry name" value="PROKAR_LIPOPROTEIN"/>
    <property type="match status" value="1"/>
</dbReference>
<evidence type="ECO:0000256" key="2">
    <source>
        <dbReference type="ARBA" id="ARBA00022723"/>
    </source>
</evidence>
<dbReference type="Gene3D" id="3.40.720.10">
    <property type="entry name" value="Alkaline Phosphatase, subunit A"/>
    <property type="match status" value="1"/>
</dbReference>
<evidence type="ECO:0000313" key="6">
    <source>
        <dbReference type="EMBL" id="AYN69681.1"/>
    </source>
</evidence>
<organism evidence="6 7">
    <name type="scientific">Euzebyella marina</name>
    <dbReference type="NCBI Taxonomy" id="1761453"/>
    <lineage>
        <taxon>Bacteria</taxon>
        <taxon>Pseudomonadati</taxon>
        <taxon>Bacteroidota</taxon>
        <taxon>Flavobacteriia</taxon>
        <taxon>Flavobacteriales</taxon>
        <taxon>Flavobacteriaceae</taxon>
        <taxon>Euzebyella</taxon>
    </lineage>
</organism>
<comment type="similarity">
    <text evidence="1">Belongs to the sulfatase family.</text>
</comment>
<keyword evidence="4" id="KW-0106">Calcium</keyword>
<evidence type="ECO:0000256" key="4">
    <source>
        <dbReference type="ARBA" id="ARBA00022837"/>
    </source>
</evidence>
<dbReference type="CDD" id="cd16146">
    <property type="entry name" value="ARS_like"/>
    <property type="match status" value="1"/>
</dbReference>
<dbReference type="KEGG" id="emar:D1013_08655"/>
<dbReference type="Proteomes" id="UP000276309">
    <property type="component" value="Chromosome"/>
</dbReference>
<dbReference type="AlphaFoldDB" id="A0A3G2LBV8"/>
<dbReference type="OrthoDB" id="756520at2"/>
<keyword evidence="2" id="KW-0479">Metal-binding</keyword>
<keyword evidence="7" id="KW-1185">Reference proteome</keyword>
<sequence>MYRYFTLILLALILSCKEEPKTTPVSETRDDKRPNIILIVADDQGWGDLGSSGNTNLETPQIDALAKYGVSFENFYVQPVCSPTRAEILTGRYFPRTGVYSTSSGGERMNYEETTLAELLKNAGYKTAIYGKWHNGTQAPYHPNSQGFNDFYGFASGHWGNYFDPMLEHNGKITRGKGYLPDDLTDHALEFIEQSKTEPFFLYLPYNIPHSPMQVPDKYWNKFKDKNLQLLSEDGENETIDFTKAALAMVENIDYNVGRVMAKLRELYLEDNSIIIYMTDNGPNSYRWNGGMKGRKGSTDEGGVRSPLYIQWTGIIKEGKKINEIAGSIDLLPTIAGLADVYPITAKPIDGKDLTPLIFDEKQDWKDRIIYNHWNGQTSLRTQNFRLDSENKLYRISRDRGQKIDISSQNPRLVDSLKRMKDDWLTAVKPLDSRNDNRPFTIGHPKFSFTHLPARDAKAHGGIKRSNQHPNDSYFTNWKSLKDSITWDVEVLAEGTFEVDLYYTADLENMGSIVELSLGKSKIAKKITEAHNPPLIGKEQDKVVRIESYVKNFKPLRLGKMVLKKGRGSLVLKATEIPNSVVADVRLLVFNRVD</sequence>
<dbReference type="EMBL" id="CP032050">
    <property type="protein sequence ID" value="AYN69681.1"/>
    <property type="molecule type" value="Genomic_DNA"/>
</dbReference>
<protein>
    <submittedName>
        <fullName evidence="6">N-acetylgalactosamine 6-sulfate sulfatase</fullName>
    </submittedName>
</protein>
<name>A0A3G2LBV8_9FLAO</name>
<reference evidence="6 7" key="1">
    <citation type="submission" date="2018-08" db="EMBL/GenBank/DDBJ databases">
        <title>The reduced genetic potential of extracellular carbohydrate catabolism in Euzebyella marina RN62, a Flavobacteriia bacterium isolated from the hadal water.</title>
        <authorList>
            <person name="Xue C."/>
        </authorList>
    </citation>
    <scope>NUCLEOTIDE SEQUENCE [LARGE SCALE GENOMIC DNA]</scope>
    <source>
        <strain evidence="6 7">RN62</strain>
    </source>
</reference>
<dbReference type="InterPro" id="IPR000917">
    <property type="entry name" value="Sulfatase_N"/>
</dbReference>
<evidence type="ECO:0000256" key="3">
    <source>
        <dbReference type="ARBA" id="ARBA00022801"/>
    </source>
</evidence>
<dbReference type="GO" id="GO:0046872">
    <property type="term" value="F:metal ion binding"/>
    <property type="evidence" value="ECO:0007669"/>
    <property type="project" value="UniProtKB-KW"/>
</dbReference>
<evidence type="ECO:0000259" key="5">
    <source>
        <dbReference type="Pfam" id="PF00884"/>
    </source>
</evidence>
<keyword evidence="3" id="KW-0378">Hydrolase</keyword>
<evidence type="ECO:0000313" key="7">
    <source>
        <dbReference type="Proteomes" id="UP000276309"/>
    </source>
</evidence>
<dbReference type="InterPro" id="IPR050738">
    <property type="entry name" value="Sulfatase"/>
</dbReference>
<dbReference type="PROSITE" id="PS00523">
    <property type="entry name" value="SULFATASE_1"/>
    <property type="match status" value="1"/>
</dbReference>
<dbReference type="Pfam" id="PF00884">
    <property type="entry name" value="Sulfatase"/>
    <property type="match status" value="1"/>
</dbReference>
<evidence type="ECO:0000256" key="1">
    <source>
        <dbReference type="ARBA" id="ARBA00008779"/>
    </source>
</evidence>
<dbReference type="PANTHER" id="PTHR42693:SF53">
    <property type="entry name" value="ENDO-4-O-SULFATASE"/>
    <property type="match status" value="1"/>
</dbReference>
<dbReference type="InterPro" id="IPR024607">
    <property type="entry name" value="Sulfatase_CS"/>
</dbReference>